<dbReference type="InterPro" id="IPR051539">
    <property type="entry name" value="T4SS-coupling_protein"/>
</dbReference>
<dbReference type="PANTHER" id="PTHR37937:SF1">
    <property type="entry name" value="CONJUGATIVE TRANSFER: DNA TRANSPORT"/>
    <property type="match status" value="1"/>
</dbReference>
<protein>
    <recommendedName>
        <fullName evidence="9">Type IV secretion system protein VirD4</fullName>
    </recommendedName>
</protein>
<dbReference type="Proteomes" id="UP000093928">
    <property type="component" value="Unassembled WGS sequence"/>
</dbReference>
<sequence>MVYQFLTEPQMRHIEAEFMQKWLAWLGPDHAYRIGRINALFEERTATLWATDFHTFSSYHKIQQQTMFFVPVGPDAREDRGYVFYTVTRNLSSMDLRERSYLKLAELLNSAYNGSVEMYRDWRVALIYGGGKGTIEGKTQYLGLRHGEEASDAVRRLLPSVDQTISSMQQHVRKFLEQPQLPPDFRAMLQEFADEVAPAGSGAWLKPSQLASSPFAPVSEYAVRIGSFKDGTPLTYSGEGSIVTIAPPGSGKTQCNVFPNLLTWAGPAVVLDISGDLYENTAAWRAQNVGPVYKFSPLEPADSHKYNPLTFVNSDPDFIWEDSRLLAEMMIVPTMSSDPFWDNEARTVLTAVIAYVCNANPPDQRPMHAVLDVLYGGKPWDNMIRGLRLSTNVRVMTQHATSLSTMNEKTLSSVLQTARSSLSAWAGERIARATSMSDWSPYDLRNGSNPTIYIYIKPNEVESYLSLLRVFIGQHIRMLTGGDVPPRGSAPILFMLDELPRLRNMPPVDEALNIGRKYGLRLWMFAQSVGQLQTAYRNADGMLGACAVRIYMNPSGADGLAEKISEELGYVESLHDNSRRRLVEAAELAGPGYRDRQIVIASGAKPVMVSKDWAHRNPEFKARMEMGTA</sequence>
<dbReference type="InterPro" id="IPR003688">
    <property type="entry name" value="TraG/VirD4"/>
</dbReference>
<comment type="similarity">
    <text evidence="2">Belongs to the VirD4/TraG family.</text>
</comment>
<dbReference type="AlphaFoldDB" id="A0A1A3NS50"/>
<proteinExistence type="inferred from homology"/>
<dbReference type="EMBL" id="LZLS01000168">
    <property type="protein sequence ID" value="OBK23869.1"/>
    <property type="molecule type" value="Genomic_DNA"/>
</dbReference>
<evidence type="ECO:0008006" key="9">
    <source>
        <dbReference type="Google" id="ProtNLM"/>
    </source>
</evidence>
<evidence type="ECO:0000256" key="1">
    <source>
        <dbReference type="ARBA" id="ARBA00004651"/>
    </source>
</evidence>
<gene>
    <name evidence="7" type="ORF">A5634_04750</name>
</gene>
<reference evidence="7 8" key="1">
    <citation type="submission" date="2016-06" db="EMBL/GenBank/DDBJ databases">
        <authorList>
            <person name="Kjaerup R.B."/>
            <person name="Dalgaard T.S."/>
            <person name="Juul-Madsen H.R."/>
        </authorList>
    </citation>
    <scope>NUCLEOTIDE SEQUENCE [LARGE SCALE GENOMIC DNA]</scope>
    <source>
        <strain evidence="7 8">1165133.8</strain>
    </source>
</reference>
<keyword evidence="4" id="KW-0812">Transmembrane</keyword>
<evidence type="ECO:0000313" key="7">
    <source>
        <dbReference type="EMBL" id="OBK23869.1"/>
    </source>
</evidence>
<evidence type="ECO:0000256" key="3">
    <source>
        <dbReference type="ARBA" id="ARBA00022475"/>
    </source>
</evidence>
<evidence type="ECO:0000256" key="5">
    <source>
        <dbReference type="ARBA" id="ARBA00022989"/>
    </source>
</evidence>
<keyword evidence="6" id="KW-0472">Membrane</keyword>
<keyword evidence="5" id="KW-1133">Transmembrane helix</keyword>
<dbReference type="InterPro" id="IPR027417">
    <property type="entry name" value="P-loop_NTPase"/>
</dbReference>
<evidence type="ECO:0000256" key="4">
    <source>
        <dbReference type="ARBA" id="ARBA00022692"/>
    </source>
</evidence>
<dbReference type="CDD" id="cd01127">
    <property type="entry name" value="TrwB_TraG_TraD_VirD4"/>
    <property type="match status" value="1"/>
</dbReference>
<keyword evidence="3" id="KW-1003">Cell membrane</keyword>
<evidence type="ECO:0000313" key="8">
    <source>
        <dbReference type="Proteomes" id="UP000093928"/>
    </source>
</evidence>
<dbReference type="Pfam" id="PF02534">
    <property type="entry name" value="T4SS-DNA_transf"/>
    <property type="match status" value="1"/>
</dbReference>
<organism evidence="7 8">
    <name type="scientific">Mycobacterium asiaticum</name>
    <dbReference type="NCBI Taxonomy" id="1790"/>
    <lineage>
        <taxon>Bacteria</taxon>
        <taxon>Bacillati</taxon>
        <taxon>Actinomycetota</taxon>
        <taxon>Actinomycetes</taxon>
        <taxon>Mycobacteriales</taxon>
        <taxon>Mycobacteriaceae</taxon>
        <taxon>Mycobacterium</taxon>
    </lineage>
</organism>
<dbReference type="GO" id="GO:0005886">
    <property type="term" value="C:plasma membrane"/>
    <property type="evidence" value="ECO:0007669"/>
    <property type="project" value="UniProtKB-SubCell"/>
</dbReference>
<evidence type="ECO:0000256" key="2">
    <source>
        <dbReference type="ARBA" id="ARBA00008806"/>
    </source>
</evidence>
<evidence type="ECO:0000256" key="6">
    <source>
        <dbReference type="ARBA" id="ARBA00023136"/>
    </source>
</evidence>
<dbReference type="SUPFAM" id="SSF52540">
    <property type="entry name" value="P-loop containing nucleoside triphosphate hydrolases"/>
    <property type="match status" value="1"/>
</dbReference>
<dbReference type="PANTHER" id="PTHR37937">
    <property type="entry name" value="CONJUGATIVE TRANSFER: DNA TRANSPORT"/>
    <property type="match status" value="1"/>
</dbReference>
<name>A0A1A3NS50_MYCAS</name>
<comment type="caution">
    <text evidence="7">The sequence shown here is derived from an EMBL/GenBank/DDBJ whole genome shotgun (WGS) entry which is preliminary data.</text>
</comment>
<dbReference type="Gene3D" id="3.40.50.300">
    <property type="entry name" value="P-loop containing nucleotide triphosphate hydrolases"/>
    <property type="match status" value="1"/>
</dbReference>
<accession>A0A1A3NS50</accession>
<comment type="subcellular location">
    <subcellularLocation>
        <location evidence="1">Cell membrane</location>
        <topology evidence="1">Multi-pass membrane protein</topology>
    </subcellularLocation>
</comment>